<dbReference type="Pfam" id="PF00572">
    <property type="entry name" value="Ribosomal_L13"/>
    <property type="match status" value="1"/>
</dbReference>
<sequence length="143" mass="16318">MLQTKTFFPKEDDFQVRWHLADAEGQILGRLASRIATILRGKHHPSFTPHFDGGFRVAVVNAEKIRLTGRKEEQKTYFRHSGYPGGETLTPYKEQMKKKPEEIIRSAVRGMLPKNRLGSKLMKGLKVYAGPDHPHQAQNPEVL</sequence>
<dbReference type="EMBL" id="UINC01013248">
    <property type="protein sequence ID" value="SVA57374.1"/>
    <property type="molecule type" value="Genomic_DNA"/>
</dbReference>
<keyword evidence="3" id="KW-0687">Ribonucleoprotein</keyword>
<proteinExistence type="inferred from homology"/>
<evidence type="ECO:0000256" key="3">
    <source>
        <dbReference type="ARBA" id="ARBA00023274"/>
    </source>
</evidence>
<dbReference type="CDD" id="cd00392">
    <property type="entry name" value="Ribosomal_L13"/>
    <property type="match status" value="1"/>
</dbReference>
<dbReference type="PANTHER" id="PTHR11545">
    <property type="entry name" value="RIBOSOMAL PROTEIN L13"/>
    <property type="match status" value="1"/>
</dbReference>
<evidence type="ECO:0000313" key="4">
    <source>
        <dbReference type="EMBL" id="SVA57374.1"/>
    </source>
</evidence>
<dbReference type="HAMAP" id="MF_01366">
    <property type="entry name" value="Ribosomal_uL13"/>
    <property type="match status" value="1"/>
</dbReference>
<dbReference type="GO" id="GO:0006412">
    <property type="term" value="P:translation"/>
    <property type="evidence" value="ECO:0007669"/>
    <property type="project" value="InterPro"/>
</dbReference>
<dbReference type="GO" id="GO:0022625">
    <property type="term" value="C:cytosolic large ribosomal subunit"/>
    <property type="evidence" value="ECO:0007669"/>
    <property type="project" value="TreeGrafter"/>
</dbReference>
<gene>
    <name evidence="4" type="ORF">METZ01_LOCUS110228</name>
</gene>
<keyword evidence="2" id="KW-0689">Ribosomal protein</keyword>
<evidence type="ECO:0000256" key="1">
    <source>
        <dbReference type="ARBA" id="ARBA00006227"/>
    </source>
</evidence>
<dbReference type="InterPro" id="IPR005823">
    <property type="entry name" value="Ribosomal_uL13_bac-type"/>
</dbReference>
<protein>
    <recommendedName>
        <fullName evidence="5">50S ribosomal protein L13</fullName>
    </recommendedName>
</protein>
<dbReference type="PANTHER" id="PTHR11545:SF2">
    <property type="entry name" value="LARGE RIBOSOMAL SUBUNIT PROTEIN UL13M"/>
    <property type="match status" value="1"/>
</dbReference>
<reference evidence="4" key="1">
    <citation type="submission" date="2018-05" db="EMBL/GenBank/DDBJ databases">
        <authorList>
            <person name="Lanie J.A."/>
            <person name="Ng W.-L."/>
            <person name="Kazmierczak K.M."/>
            <person name="Andrzejewski T.M."/>
            <person name="Davidsen T.M."/>
            <person name="Wayne K.J."/>
            <person name="Tettelin H."/>
            <person name="Glass J.I."/>
            <person name="Rusch D."/>
            <person name="Podicherti R."/>
            <person name="Tsui H.-C.T."/>
            <person name="Winkler M.E."/>
        </authorList>
    </citation>
    <scope>NUCLEOTIDE SEQUENCE</scope>
</reference>
<dbReference type="Gene3D" id="3.90.1180.10">
    <property type="entry name" value="Ribosomal protein L13"/>
    <property type="match status" value="1"/>
</dbReference>
<evidence type="ECO:0000256" key="2">
    <source>
        <dbReference type="ARBA" id="ARBA00022980"/>
    </source>
</evidence>
<evidence type="ECO:0008006" key="5">
    <source>
        <dbReference type="Google" id="ProtNLM"/>
    </source>
</evidence>
<comment type="similarity">
    <text evidence="1">Belongs to the universal ribosomal protein uL13 family.</text>
</comment>
<dbReference type="AlphaFoldDB" id="A0A381WXZ6"/>
<dbReference type="GO" id="GO:0017148">
    <property type="term" value="P:negative regulation of translation"/>
    <property type="evidence" value="ECO:0007669"/>
    <property type="project" value="TreeGrafter"/>
</dbReference>
<dbReference type="InterPro" id="IPR005822">
    <property type="entry name" value="Ribosomal_uL13"/>
</dbReference>
<organism evidence="4">
    <name type="scientific">marine metagenome</name>
    <dbReference type="NCBI Taxonomy" id="408172"/>
    <lineage>
        <taxon>unclassified sequences</taxon>
        <taxon>metagenomes</taxon>
        <taxon>ecological metagenomes</taxon>
    </lineage>
</organism>
<dbReference type="InterPro" id="IPR036899">
    <property type="entry name" value="Ribosomal_uL13_sf"/>
</dbReference>
<name>A0A381WXZ6_9ZZZZ</name>
<feature type="non-terminal residue" evidence="4">
    <location>
        <position position="143"/>
    </location>
</feature>
<dbReference type="NCBIfam" id="TIGR01066">
    <property type="entry name" value="rplM_bact"/>
    <property type="match status" value="1"/>
</dbReference>
<dbReference type="SUPFAM" id="SSF52161">
    <property type="entry name" value="Ribosomal protein L13"/>
    <property type="match status" value="1"/>
</dbReference>
<dbReference type="PIRSF" id="PIRSF002181">
    <property type="entry name" value="Ribosomal_L13"/>
    <property type="match status" value="1"/>
</dbReference>
<accession>A0A381WXZ6</accession>
<dbReference type="GO" id="GO:0003735">
    <property type="term" value="F:structural constituent of ribosome"/>
    <property type="evidence" value="ECO:0007669"/>
    <property type="project" value="InterPro"/>
</dbReference>
<dbReference type="GO" id="GO:0003729">
    <property type="term" value="F:mRNA binding"/>
    <property type="evidence" value="ECO:0007669"/>
    <property type="project" value="TreeGrafter"/>
</dbReference>